<feature type="compositionally biased region" description="Polar residues" evidence="1">
    <location>
        <begin position="72"/>
        <end position="88"/>
    </location>
</feature>
<dbReference type="AlphaFoldDB" id="C0NMJ9"/>
<gene>
    <name evidence="2" type="ORF">HCBG_03976</name>
</gene>
<dbReference type="HOGENOM" id="CLU_2096172_0_0_1"/>
<reference evidence="2" key="1">
    <citation type="submission" date="2009-02" db="EMBL/GenBank/DDBJ databases">
        <title>The Genome Sequence of Ajellomyces capsulatus strain G186AR.</title>
        <authorList>
            <consortium name="The Broad Institute Genome Sequencing Platform"/>
            <person name="Champion M."/>
            <person name="Cuomo C."/>
            <person name="Ma L.-J."/>
            <person name="Henn M.R."/>
            <person name="Sil A."/>
            <person name="Goldman B."/>
            <person name="Young S.K."/>
            <person name="Kodira C.D."/>
            <person name="Zeng Q."/>
            <person name="Koehrsen M."/>
            <person name="Alvarado L."/>
            <person name="Berlin A."/>
            <person name="Borenstein D."/>
            <person name="Chen Z."/>
            <person name="Engels R."/>
            <person name="Freedman E."/>
            <person name="Gellesch M."/>
            <person name="Goldberg J."/>
            <person name="Griggs A."/>
            <person name="Gujja S."/>
            <person name="Heiman D."/>
            <person name="Hepburn T."/>
            <person name="Howarth C."/>
            <person name="Jen D."/>
            <person name="Larson L."/>
            <person name="Lewis B."/>
            <person name="Mehta T."/>
            <person name="Park D."/>
            <person name="Pearson M."/>
            <person name="Roberts A."/>
            <person name="Saif S."/>
            <person name="Shea T."/>
            <person name="Shenoy N."/>
            <person name="Sisk P."/>
            <person name="Stolte C."/>
            <person name="Sykes S."/>
            <person name="Walk T."/>
            <person name="White J."/>
            <person name="Yandava C."/>
            <person name="Klein B."/>
            <person name="McEwen J.G."/>
            <person name="Puccia R."/>
            <person name="Goldman G.H."/>
            <person name="Felipe M.S."/>
            <person name="Nino-Vega G."/>
            <person name="San-Blas G."/>
            <person name="Taylor J."/>
            <person name="Mendoza L."/>
            <person name="Galagan J."/>
            <person name="Nusbaum C."/>
            <person name="Birren B."/>
        </authorList>
    </citation>
    <scope>NUCLEOTIDE SEQUENCE</scope>
    <source>
        <strain evidence="2">G186AR</strain>
    </source>
</reference>
<evidence type="ECO:0000256" key="1">
    <source>
        <dbReference type="SAM" id="MobiDB-lite"/>
    </source>
</evidence>
<sequence length="116" mass="12418">MGQQAPHLTGKGEESVGDLNRSHPPIHTSIRQLRQDARPNYMKKCFGGKCSSHLAQCARASDLEAHKRKNVGSRQNSGRSKAASQRSTEAPIGSLQRLFAAGRADAVCGLASPVPE</sequence>
<dbReference type="EMBL" id="GG663367">
    <property type="protein sequence ID" value="EEH07097.1"/>
    <property type="molecule type" value="Genomic_DNA"/>
</dbReference>
<proteinExistence type="predicted"/>
<protein>
    <submittedName>
        <fullName evidence="2">Uncharacterized protein</fullName>
    </submittedName>
</protein>
<dbReference type="Proteomes" id="UP000001631">
    <property type="component" value="Unassembled WGS sequence"/>
</dbReference>
<evidence type="ECO:0000313" key="2">
    <source>
        <dbReference type="EMBL" id="EEH07097.1"/>
    </source>
</evidence>
<evidence type="ECO:0000313" key="3">
    <source>
        <dbReference type="Proteomes" id="UP000001631"/>
    </source>
</evidence>
<dbReference type="RefSeq" id="XP_045287578.1">
    <property type="nucleotide sequence ID" value="XM_045431025.1"/>
</dbReference>
<name>C0NMJ9_AJECG</name>
<accession>C0NMJ9</accession>
<keyword evidence="3" id="KW-1185">Reference proteome</keyword>
<feature type="region of interest" description="Disordered" evidence="1">
    <location>
        <begin position="63"/>
        <end position="91"/>
    </location>
</feature>
<organism evidence="2 3">
    <name type="scientific">Ajellomyces capsulatus (strain G186AR / H82 / ATCC MYA-2454 / RMSCC 2432)</name>
    <name type="common">Darling's disease fungus</name>
    <name type="synonym">Histoplasma capsulatum</name>
    <dbReference type="NCBI Taxonomy" id="447093"/>
    <lineage>
        <taxon>Eukaryota</taxon>
        <taxon>Fungi</taxon>
        <taxon>Dikarya</taxon>
        <taxon>Ascomycota</taxon>
        <taxon>Pezizomycotina</taxon>
        <taxon>Eurotiomycetes</taxon>
        <taxon>Eurotiomycetidae</taxon>
        <taxon>Onygenales</taxon>
        <taxon>Ajellomycetaceae</taxon>
        <taxon>Histoplasma</taxon>
    </lineage>
</organism>
<dbReference type="GeneID" id="69036992"/>
<dbReference type="InParanoid" id="C0NMJ9"/>
<feature type="region of interest" description="Disordered" evidence="1">
    <location>
        <begin position="1"/>
        <end position="35"/>
    </location>
</feature>